<dbReference type="OrthoDB" id="499638at2"/>
<accession>B7KEX0</accession>
<feature type="transmembrane region" description="Helical" evidence="1">
    <location>
        <begin position="506"/>
        <end position="528"/>
    </location>
</feature>
<dbReference type="eggNOG" id="COG1357">
    <property type="taxonomic scope" value="Bacteria"/>
</dbReference>
<dbReference type="AlphaFoldDB" id="B7KEX0"/>
<dbReference type="EMBL" id="CP001291">
    <property type="protein sequence ID" value="ACK70426.1"/>
    <property type="molecule type" value="Genomic_DNA"/>
</dbReference>
<keyword evidence="1" id="KW-0812">Transmembrane</keyword>
<dbReference type="Pfam" id="PF13576">
    <property type="entry name" value="Pentapeptide_3"/>
    <property type="match status" value="1"/>
</dbReference>
<organism evidence="2 3">
    <name type="scientific">Gloeothece citriformis (strain PCC 7424)</name>
    <name type="common">Cyanothece sp. (strain PCC 7424)</name>
    <dbReference type="NCBI Taxonomy" id="65393"/>
    <lineage>
        <taxon>Bacteria</taxon>
        <taxon>Bacillati</taxon>
        <taxon>Cyanobacteriota</taxon>
        <taxon>Cyanophyceae</taxon>
        <taxon>Oscillatoriophycideae</taxon>
        <taxon>Chroococcales</taxon>
        <taxon>Aphanothecaceae</taxon>
        <taxon>Gloeothece</taxon>
        <taxon>Gloeothece citriformis</taxon>
    </lineage>
</organism>
<gene>
    <name evidence="2" type="ordered locus">PCC7424_1996</name>
</gene>
<feature type="transmembrane region" description="Helical" evidence="1">
    <location>
        <begin position="610"/>
        <end position="633"/>
    </location>
</feature>
<evidence type="ECO:0000313" key="2">
    <source>
        <dbReference type="EMBL" id="ACK70426.1"/>
    </source>
</evidence>
<evidence type="ECO:0008006" key="4">
    <source>
        <dbReference type="Google" id="ProtNLM"/>
    </source>
</evidence>
<evidence type="ECO:0000313" key="3">
    <source>
        <dbReference type="Proteomes" id="UP000002384"/>
    </source>
</evidence>
<dbReference type="KEGG" id="cyc:PCC7424_1996"/>
<dbReference type="Proteomes" id="UP000002384">
    <property type="component" value="Chromosome"/>
</dbReference>
<keyword evidence="3" id="KW-1185">Reference proteome</keyword>
<dbReference type="PROSITE" id="PS51257">
    <property type="entry name" value="PROKAR_LIPOPROTEIN"/>
    <property type="match status" value="1"/>
</dbReference>
<sequence length="647" mass="75108">MRTWIKLLIGLWVIGWVLFSCSPVFAASSRVPLTPELLQERLTNLILSDGVSTIDLTYLTIDLSNENSEFRQTFYQQLQNRLNRSKQPLGIDFSDSIIIGELNASGMGLPTPLSTVALSPLLTPLEQEQLKKDARFRVQDQPHAISVTVFRGFLKFQRTLFNDRVDFSNTFFLQSLEALDANFKEETNFSGATFARIADFSQAIFEQNINFSEVQFFAEARFSHTQFKKEVKFMGSRFEKDGIFDEAEFSQLADFSQIQWLGKASLSQTHWRDRVLFSKSIFFESLSLVNATFEKSVAFRATLFKQRVELKDVKLLSQIDFSNGIFFPHVFINVSGLAFESESAKILGDTGIIGKILVLSKLEENETVVRNLVQNFRNLEQIPDANQIEYKKEKLRFSQLSTQIYNSSLTEILQGRWLKEISSWLLLSLLLLFSHFGSNFNLVLGVGIVSISYFGFLFWFVDRWRRRFPNPILPERYDIYCMSLSFIGLTIIGISDIFQSAEYPGITLIGLSFLLLPIPLGLVGYLYYQGRYHDLMDTSYFMREGSLRDLRLLIVRLPIIPENVFFRDRYTFLPWQRRWNWLNYYDFSLNNWLKIGFNDIRLRDQHLPGIISTLVWYQWSLGLLYIALLLWTLSRTIPGLNLLIYLK</sequence>
<proteinExistence type="predicted"/>
<keyword evidence="1" id="KW-0472">Membrane</keyword>
<keyword evidence="1" id="KW-1133">Transmembrane helix</keyword>
<evidence type="ECO:0000256" key="1">
    <source>
        <dbReference type="SAM" id="Phobius"/>
    </source>
</evidence>
<feature type="transmembrane region" description="Helical" evidence="1">
    <location>
        <begin position="442"/>
        <end position="461"/>
    </location>
</feature>
<dbReference type="InterPro" id="IPR001646">
    <property type="entry name" value="5peptide_repeat"/>
</dbReference>
<name>B7KEX0_GLOC7</name>
<protein>
    <recommendedName>
        <fullName evidence="4">Pentapeptide repeat protein</fullName>
    </recommendedName>
</protein>
<feature type="transmembrane region" description="Helical" evidence="1">
    <location>
        <begin position="477"/>
        <end position="494"/>
    </location>
</feature>
<dbReference type="HOGENOM" id="CLU_374601_0_0_3"/>
<dbReference type="RefSeq" id="WP_015954032.1">
    <property type="nucleotide sequence ID" value="NC_011729.1"/>
</dbReference>
<reference evidence="3" key="1">
    <citation type="journal article" date="2011" name="MBio">
        <title>Novel metabolic attributes of the genus Cyanothece, comprising a group of unicellular nitrogen-fixing Cyanobacteria.</title>
        <authorList>
            <person name="Bandyopadhyay A."/>
            <person name="Elvitigala T."/>
            <person name="Welsh E."/>
            <person name="Stockel J."/>
            <person name="Liberton M."/>
            <person name="Min H."/>
            <person name="Sherman L.A."/>
            <person name="Pakrasi H.B."/>
        </authorList>
    </citation>
    <scope>NUCLEOTIDE SEQUENCE [LARGE SCALE GENOMIC DNA]</scope>
    <source>
        <strain evidence="3">PCC 7424</strain>
    </source>
</reference>
<dbReference type="STRING" id="65393.PCC7424_1996"/>